<protein>
    <submittedName>
        <fullName evidence="4">Class I SAM-dependent methyltransferase</fullName>
    </submittedName>
</protein>
<reference evidence="4 5" key="1">
    <citation type="submission" date="2020-08" db="EMBL/GenBank/DDBJ databases">
        <title>A Genomic Blueprint of the Chicken Gut Microbiome.</title>
        <authorList>
            <person name="Gilroy R."/>
            <person name="Ravi A."/>
            <person name="Getino M."/>
            <person name="Pursley I."/>
            <person name="Horton D.L."/>
            <person name="Alikhan N.-F."/>
            <person name="Baker D."/>
            <person name="Gharbi K."/>
            <person name="Hall N."/>
            <person name="Watson M."/>
            <person name="Adriaenssens E.M."/>
            <person name="Foster-Nyarko E."/>
            <person name="Jarju S."/>
            <person name="Secka A."/>
            <person name="Antonio M."/>
            <person name="Oren A."/>
            <person name="Chaudhuri R."/>
            <person name="La Ragione R.M."/>
            <person name="Hildebrand F."/>
            <person name="Pallen M.J."/>
        </authorList>
    </citation>
    <scope>NUCLEOTIDE SEQUENCE [LARGE SCALE GENOMIC DNA]</scope>
    <source>
        <strain evidence="4 5">Sa2BUA9</strain>
    </source>
</reference>
<dbReference type="GO" id="GO:0008168">
    <property type="term" value="F:methyltransferase activity"/>
    <property type="evidence" value="ECO:0007669"/>
    <property type="project" value="UniProtKB-KW"/>
</dbReference>
<dbReference type="EMBL" id="JACSQO010000001">
    <property type="protein sequence ID" value="MBD7942608.1"/>
    <property type="molecule type" value="Genomic_DNA"/>
</dbReference>
<keyword evidence="2" id="KW-0808">Transferase</keyword>
<evidence type="ECO:0000313" key="4">
    <source>
        <dbReference type="EMBL" id="MBD7942608.1"/>
    </source>
</evidence>
<gene>
    <name evidence="4" type="ORF">H9650_00660</name>
</gene>
<keyword evidence="1 4" id="KW-0489">Methyltransferase</keyword>
<dbReference type="Proteomes" id="UP000640786">
    <property type="component" value="Unassembled WGS sequence"/>
</dbReference>
<keyword evidence="5" id="KW-1185">Reference proteome</keyword>
<proteinExistence type="predicted"/>
<dbReference type="SUPFAM" id="SSF53335">
    <property type="entry name" value="S-adenosyl-L-methionine-dependent methyltransferases"/>
    <property type="match status" value="1"/>
</dbReference>
<dbReference type="InterPro" id="IPR029063">
    <property type="entry name" value="SAM-dependent_MTases_sf"/>
</dbReference>
<evidence type="ECO:0000256" key="1">
    <source>
        <dbReference type="ARBA" id="ARBA00022603"/>
    </source>
</evidence>
<dbReference type="Pfam" id="PF13649">
    <property type="entry name" value="Methyltransf_25"/>
    <property type="match status" value="1"/>
</dbReference>
<dbReference type="PANTHER" id="PTHR44942">
    <property type="entry name" value="METHYLTRANSF_11 DOMAIN-CONTAINING PROTEIN"/>
    <property type="match status" value="1"/>
</dbReference>
<dbReference type="Gene3D" id="3.40.50.150">
    <property type="entry name" value="Vaccinia Virus protein VP39"/>
    <property type="match status" value="1"/>
</dbReference>
<evidence type="ECO:0000259" key="3">
    <source>
        <dbReference type="Pfam" id="PF13649"/>
    </source>
</evidence>
<sequence length="266" mass="31089">MRSYGNDLFSGTARYYSLYRPLYPDILIRFLIHKFALDGTGQMLDLGCGDGRLALRFVDWFETIVGVDQEPEMIEEARYLQKESRHDNIEWFTGNLEKFNAQQKKTFKMITIAKAFHWMEREKTLEMLFDMSSLGGGIAIIDPCSKKNERSLWQNKVDEVIKHWYGSERRAGNTIYQSPSENYEQLIERSKFKLDKVELPPYEQRWSIDSIIGNIYSTSYGAKHFLGDNVHLFEEHLKKELLAIEPTNTFKENIHLSVILALKQGE</sequence>
<organism evidence="4 5">
    <name type="scientific">Psychrobacillus faecigallinarum</name>
    <dbReference type="NCBI Taxonomy" id="2762235"/>
    <lineage>
        <taxon>Bacteria</taxon>
        <taxon>Bacillati</taxon>
        <taxon>Bacillota</taxon>
        <taxon>Bacilli</taxon>
        <taxon>Bacillales</taxon>
        <taxon>Bacillaceae</taxon>
        <taxon>Psychrobacillus</taxon>
    </lineage>
</organism>
<dbReference type="PANTHER" id="PTHR44942:SF4">
    <property type="entry name" value="METHYLTRANSFERASE TYPE 11 DOMAIN-CONTAINING PROTEIN"/>
    <property type="match status" value="1"/>
</dbReference>
<dbReference type="InterPro" id="IPR041698">
    <property type="entry name" value="Methyltransf_25"/>
</dbReference>
<dbReference type="RefSeq" id="WP_191696361.1">
    <property type="nucleotide sequence ID" value="NZ_JACSQO010000001.1"/>
</dbReference>
<dbReference type="CDD" id="cd02440">
    <property type="entry name" value="AdoMet_MTases"/>
    <property type="match status" value="1"/>
</dbReference>
<evidence type="ECO:0000313" key="5">
    <source>
        <dbReference type="Proteomes" id="UP000640786"/>
    </source>
</evidence>
<name>A0ABR8R4B2_9BACI</name>
<dbReference type="GO" id="GO:0032259">
    <property type="term" value="P:methylation"/>
    <property type="evidence" value="ECO:0007669"/>
    <property type="project" value="UniProtKB-KW"/>
</dbReference>
<comment type="caution">
    <text evidence="4">The sequence shown here is derived from an EMBL/GenBank/DDBJ whole genome shotgun (WGS) entry which is preliminary data.</text>
</comment>
<evidence type="ECO:0000256" key="2">
    <source>
        <dbReference type="ARBA" id="ARBA00022679"/>
    </source>
</evidence>
<dbReference type="InterPro" id="IPR051052">
    <property type="entry name" value="Diverse_substrate_MTase"/>
</dbReference>
<accession>A0ABR8R4B2</accession>
<feature type="domain" description="Methyltransferase" evidence="3">
    <location>
        <begin position="44"/>
        <end position="129"/>
    </location>
</feature>